<name>A0ACA9SFJ2_9GLOM</name>
<dbReference type="Proteomes" id="UP000789920">
    <property type="component" value="Unassembled WGS sequence"/>
</dbReference>
<evidence type="ECO:0000313" key="1">
    <source>
        <dbReference type="EMBL" id="CAG8835244.1"/>
    </source>
</evidence>
<evidence type="ECO:0000313" key="2">
    <source>
        <dbReference type="Proteomes" id="UP000789920"/>
    </source>
</evidence>
<feature type="non-terminal residue" evidence="1">
    <location>
        <position position="156"/>
    </location>
</feature>
<comment type="caution">
    <text evidence="1">The sequence shown here is derived from an EMBL/GenBank/DDBJ whole genome shotgun (WGS) entry which is preliminary data.</text>
</comment>
<gene>
    <name evidence="1" type="ORF">RPERSI_LOCUS29476</name>
</gene>
<sequence length="156" mass="17822">RTPSASSSQYSASPPYYAANQPPITPNPPRQTRTDQIVQISGRGPSSANVVLPSRQPTHPKRHNRWFNLELWDSDIYKDGLKSWRQASQASTGTVPLPMIIEFFLDVSELNKNQILVITDEISRRRKVDLHNLSGSNENGKSKNIMLERWQLTLRW</sequence>
<protein>
    <submittedName>
        <fullName evidence="1">16167_t:CDS:1</fullName>
    </submittedName>
</protein>
<reference evidence="1" key="1">
    <citation type="submission" date="2021-06" db="EMBL/GenBank/DDBJ databases">
        <authorList>
            <person name="Kallberg Y."/>
            <person name="Tangrot J."/>
            <person name="Rosling A."/>
        </authorList>
    </citation>
    <scope>NUCLEOTIDE SEQUENCE</scope>
    <source>
        <strain evidence="1">MA461A</strain>
    </source>
</reference>
<keyword evidence="2" id="KW-1185">Reference proteome</keyword>
<feature type="non-terminal residue" evidence="1">
    <location>
        <position position="1"/>
    </location>
</feature>
<accession>A0ACA9SFJ2</accession>
<proteinExistence type="predicted"/>
<dbReference type="EMBL" id="CAJVQC010111405">
    <property type="protein sequence ID" value="CAG8835244.1"/>
    <property type="molecule type" value="Genomic_DNA"/>
</dbReference>
<organism evidence="1 2">
    <name type="scientific">Racocetra persica</name>
    <dbReference type="NCBI Taxonomy" id="160502"/>
    <lineage>
        <taxon>Eukaryota</taxon>
        <taxon>Fungi</taxon>
        <taxon>Fungi incertae sedis</taxon>
        <taxon>Mucoromycota</taxon>
        <taxon>Glomeromycotina</taxon>
        <taxon>Glomeromycetes</taxon>
        <taxon>Diversisporales</taxon>
        <taxon>Gigasporaceae</taxon>
        <taxon>Racocetra</taxon>
    </lineage>
</organism>